<evidence type="ECO:0000313" key="5">
    <source>
        <dbReference type="EMBL" id="RHW34240.1"/>
    </source>
</evidence>
<dbReference type="PROSITE" id="PS50977">
    <property type="entry name" value="HTH_TETR_2"/>
    <property type="match status" value="1"/>
</dbReference>
<dbReference type="PROSITE" id="PS01081">
    <property type="entry name" value="HTH_TETR_1"/>
    <property type="match status" value="1"/>
</dbReference>
<sequence>MNRKKKQIINAAHRLFIEKGFVATSIQDILDEAEIAKGTFYNYFTSKNECLMAILEFVYEETNQKRNEIAHGKNINDEKVLAEQIAIRMDTNRKHSMMALFSSISLLDDEDLQAFIGKQHRRELQWVAKRLKEVNGANTERFALDHAVILLGTIHHAVHLLKINENKEITPRKVIQFAIDSIKPIVKGHSQEVLFHADMISNVPEDIGENIMSLKIQTISQLETLLKEVNKREGNHTKKGEYLQFLIGELEMEKPRLFLVESVLMSLSKIVDEREVIGNERQVFQLLWTFIEKIKEAEAEK</sequence>
<proteinExistence type="predicted"/>
<protein>
    <submittedName>
        <fullName evidence="5">TetR/AcrR family transcriptional regulator</fullName>
    </submittedName>
</protein>
<dbReference type="InterPro" id="IPR050624">
    <property type="entry name" value="HTH-type_Tx_Regulator"/>
</dbReference>
<dbReference type="EMBL" id="QWEH01000002">
    <property type="protein sequence ID" value="RHW34240.1"/>
    <property type="molecule type" value="Genomic_DNA"/>
</dbReference>
<dbReference type="PANTHER" id="PTHR43479">
    <property type="entry name" value="ACREF/ENVCD OPERON REPRESSOR-RELATED"/>
    <property type="match status" value="1"/>
</dbReference>
<evidence type="ECO:0000259" key="4">
    <source>
        <dbReference type="PROSITE" id="PS50977"/>
    </source>
</evidence>
<keyword evidence="1" id="KW-0678">Repressor</keyword>
<evidence type="ECO:0000256" key="2">
    <source>
        <dbReference type="ARBA" id="ARBA00023125"/>
    </source>
</evidence>
<dbReference type="InterPro" id="IPR009057">
    <property type="entry name" value="Homeodomain-like_sf"/>
</dbReference>
<dbReference type="SUPFAM" id="SSF46689">
    <property type="entry name" value="Homeodomain-like"/>
    <property type="match status" value="1"/>
</dbReference>
<keyword evidence="6" id="KW-1185">Reference proteome</keyword>
<comment type="caution">
    <text evidence="5">The sequence shown here is derived from an EMBL/GenBank/DDBJ whole genome shotgun (WGS) entry which is preliminary data.</text>
</comment>
<name>A0A417YLA9_9BACI</name>
<reference evidence="5 6" key="1">
    <citation type="journal article" date="2007" name="Int. J. Syst. Evol. Microbiol.">
        <title>Oceanobacillus profundus sp. nov., isolated from a deep-sea sediment core.</title>
        <authorList>
            <person name="Kim Y.G."/>
            <person name="Choi D.H."/>
            <person name="Hyun S."/>
            <person name="Cho B.C."/>
        </authorList>
    </citation>
    <scope>NUCLEOTIDE SEQUENCE [LARGE SCALE GENOMIC DNA]</scope>
    <source>
        <strain evidence="5 6">DSM 18246</strain>
    </source>
</reference>
<feature type="domain" description="HTH tetR-type" evidence="4">
    <location>
        <begin position="2"/>
        <end position="62"/>
    </location>
</feature>
<dbReference type="Pfam" id="PF00440">
    <property type="entry name" value="TetR_N"/>
    <property type="match status" value="1"/>
</dbReference>
<dbReference type="InterPro" id="IPR023772">
    <property type="entry name" value="DNA-bd_HTH_TetR-type_CS"/>
</dbReference>
<feature type="DNA-binding region" description="H-T-H motif" evidence="3">
    <location>
        <begin position="25"/>
        <end position="44"/>
    </location>
</feature>
<evidence type="ECO:0000256" key="1">
    <source>
        <dbReference type="ARBA" id="ARBA00022491"/>
    </source>
</evidence>
<accession>A0A417YLA9</accession>
<dbReference type="Proteomes" id="UP000285456">
    <property type="component" value="Unassembled WGS sequence"/>
</dbReference>
<dbReference type="PRINTS" id="PR00455">
    <property type="entry name" value="HTHTETR"/>
</dbReference>
<dbReference type="AlphaFoldDB" id="A0A417YLA9"/>
<dbReference type="RefSeq" id="WP_118888627.1">
    <property type="nucleotide sequence ID" value="NZ_PHUT01000002.1"/>
</dbReference>
<dbReference type="PANTHER" id="PTHR43479:SF22">
    <property type="entry name" value="TRANSCRIPTIONAL REGULATOR, TETR FAMILY"/>
    <property type="match status" value="1"/>
</dbReference>
<keyword evidence="2 3" id="KW-0238">DNA-binding</keyword>
<gene>
    <name evidence="5" type="ORF">D1B32_03445</name>
</gene>
<organism evidence="5 6">
    <name type="scientific">Oceanobacillus profundus</name>
    <dbReference type="NCBI Taxonomy" id="372463"/>
    <lineage>
        <taxon>Bacteria</taxon>
        <taxon>Bacillati</taxon>
        <taxon>Bacillota</taxon>
        <taxon>Bacilli</taxon>
        <taxon>Bacillales</taxon>
        <taxon>Bacillaceae</taxon>
        <taxon>Oceanobacillus</taxon>
    </lineage>
</organism>
<dbReference type="InterPro" id="IPR001647">
    <property type="entry name" value="HTH_TetR"/>
</dbReference>
<dbReference type="GO" id="GO:0003677">
    <property type="term" value="F:DNA binding"/>
    <property type="evidence" value="ECO:0007669"/>
    <property type="project" value="UniProtKB-UniRule"/>
</dbReference>
<dbReference type="Gene3D" id="1.10.357.10">
    <property type="entry name" value="Tetracycline Repressor, domain 2"/>
    <property type="match status" value="1"/>
</dbReference>
<evidence type="ECO:0000256" key="3">
    <source>
        <dbReference type="PROSITE-ProRule" id="PRU00335"/>
    </source>
</evidence>
<dbReference type="OrthoDB" id="9812993at2"/>
<evidence type="ECO:0000313" key="6">
    <source>
        <dbReference type="Proteomes" id="UP000285456"/>
    </source>
</evidence>